<name>A0A0P6DIX1_9CRUS</name>
<keyword evidence="6 11" id="KW-1000">Mitochondrion outer membrane</keyword>
<evidence type="ECO:0000256" key="3">
    <source>
        <dbReference type="ARBA" id="ARBA00008937"/>
    </source>
</evidence>
<dbReference type="Pfam" id="PF14853">
    <property type="entry name" value="Fis1_TPR_C"/>
    <property type="match status" value="1"/>
</dbReference>
<keyword evidence="7 12" id="KW-1133">Transmembrane helix</keyword>
<dbReference type="InterPro" id="IPR028061">
    <property type="entry name" value="Fis1_TPR_C"/>
</dbReference>
<sequence length="171" mass="19355">MEDVLDESIAEEDLRKFERRYHDSLAQGTVTHVIQFEYAWCLIRSKYPTDVKRGIFLLEDLSKGENESGKRDCIYYLAIGNAKIKEYSKALGYTKVLLQVEPGNRQVQTLKHTIEKRMERGIETFLLENPILNCCFKFCLFLEGLKGMAIIGGAALALGSLIGFGVALARK</sequence>
<dbReference type="CDD" id="cd12212">
    <property type="entry name" value="Fis1"/>
    <property type="match status" value="1"/>
</dbReference>
<dbReference type="GO" id="GO:0000422">
    <property type="term" value="P:autophagy of mitochondrion"/>
    <property type="evidence" value="ECO:0007669"/>
    <property type="project" value="TreeGrafter"/>
</dbReference>
<evidence type="ECO:0000256" key="6">
    <source>
        <dbReference type="ARBA" id="ARBA00022787"/>
    </source>
</evidence>
<dbReference type="FunFam" id="1.25.40.10:FF:000147">
    <property type="entry name" value="Mitochondrial fission 1 protein"/>
    <property type="match status" value="1"/>
</dbReference>
<organism evidence="13">
    <name type="scientific">Daphnia magna</name>
    <dbReference type="NCBI Taxonomy" id="35525"/>
    <lineage>
        <taxon>Eukaryota</taxon>
        <taxon>Metazoa</taxon>
        <taxon>Ecdysozoa</taxon>
        <taxon>Arthropoda</taxon>
        <taxon>Crustacea</taxon>
        <taxon>Branchiopoda</taxon>
        <taxon>Diplostraca</taxon>
        <taxon>Cladocera</taxon>
        <taxon>Anomopoda</taxon>
        <taxon>Daphniidae</taxon>
        <taxon>Daphnia</taxon>
    </lineage>
</organism>
<dbReference type="Pfam" id="PF14852">
    <property type="entry name" value="Fis1_TPR_N"/>
    <property type="match status" value="1"/>
</dbReference>
<dbReference type="EMBL" id="GDIQ01079871">
    <property type="protein sequence ID" value="JAN14866.1"/>
    <property type="molecule type" value="Transcribed_RNA"/>
</dbReference>
<reference evidence="13" key="1">
    <citation type="submission" date="2015-10" db="EMBL/GenBank/DDBJ databases">
        <title>EvidentialGene: Evidence-directed Construction of Complete mRNA Transcriptomes without Genomes.</title>
        <authorList>
            <person name="Gilbert D.G."/>
        </authorList>
    </citation>
    <scope>NUCLEOTIDE SEQUENCE</scope>
</reference>
<evidence type="ECO:0000256" key="9">
    <source>
        <dbReference type="ARBA" id="ARBA00023136"/>
    </source>
</evidence>
<keyword evidence="10" id="KW-0576">Peroxisome</keyword>
<dbReference type="OrthoDB" id="421154at2759"/>
<comment type="domain">
    <text evidence="11">The C-terminus is required for mitochondrial localization, while the N-terminus is necessary for mitochondrial fission.</text>
</comment>
<evidence type="ECO:0000256" key="1">
    <source>
        <dbReference type="ARBA" id="ARBA00004549"/>
    </source>
</evidence>
<dbReference type="InterPro" id="IPR033745">
    <property type="entry name" value="Fis1_cytosol"/>
</dbReference>
<dbReference type="GO" id="GO:0005778">
    <property type="term" value="C:peroxisomal membrane"/>
    <property type="evidence" value="ECO:0007669"/>
    <property type="project" value="UniProtKB-SubCell"/>
</dbReference>
<dbReference type="EMBL" id="GDIQ01061979">
    <property type="protein sequence ID" value="JAN32758.1"/>
    <property type="molecule type" value="Transcribed_RNA"/>
</dbReference>
<evidence type="ECO:0000313" key="13">
    <source>
        <dbReference type="EMBL" id="JAN14866.1"/>
    </source>
</evidence>
<dbReference type="InterPro" id="IPR016543">
    <property type="entry name" value="Fis1"/>
</dbReference>
<evidence type="ECO:0000256" key="2">
    <source>
        <dbReference type="ARBA" id="ARBA00004572"/>
    </source>
</evidence>
<evidence type="ECO:0000256" key="8">
    <source>
        <dbReference type="ARBA" id="ARBA00023128"/>
    </source>
</evidence>
<protein>
    <recommendedName>
        <fullName evidence="11">Mitochondrial fission 1 protein</fullName>
    </recommendedName>
</protein>
<dbReference type="GO" id="GO:0005741">
    <property type="term" value="C:mitochondrial outer membrane"/>
    <property type="evidence" value="ECO:0007669"/>
    <property type="project" value="UniProtKB-SubCell"/>
</dbReference>
<dbReference type="PANTHER" id="PTHR13247">
    <property type="entry name" value="TETRATRICOPEPTIDE REPEAT PROTEIN 11 TPR REPEAT PROTEIN 11"/>
    <property type="match status" value="1"/>
</dbReference>
<evidence type="ECO:0000256" key="12">
    <source>
        <dbReference type="SAM" id="Phobius"/>
    </source>
</evidence>
<evidence type="ECO:0000256" key="10">
    <source>
        <dbReference type="ARBA" id="ARBA00023140"/>
    </source>
</evidence>
<dbReference type="GO" id="GO:0016559">
    <property type="term" value="P:peroxisome fission"/>
    <property type="evidence" value="ECO:0007669"/>
    <property type="project" value="TreeGrafter"/>
</dbReference>
<dbReference type="InterPro" id="IPR011990">
    <property type="entry name" value="TPR-like_helical_dom_sf"/>
</dbReference>
<dbReference type="GO" id="GO:0043653">
    <property type="term" value="P:mitochondrial fragmentation involved in apoptotic process"/>
    <property type="evidence" value="ECO:0007669"/>
    <property type="project" value="TreeGrafter"/>
</dbReference>
<accession>A0A0P6DIX1</accession>
<keyword evidence="4 12" id="KW-0812">Transmembrane</keyword>
<dbReference type="GO" id="GO:0000266">
    <property type="term" value="P:mitochondrial fission"/>
    <property type="evidence" value="ECO:0007669"/>
    <property type="project" value="UniProtKB-UniRule"/>
</dbReference>
<dbReference type="PANTHER" id="PTHR13247:SF0">
    <property type="entry name" value="MITOCHONDRIAL FISSION 1 PROTEIN"/>
    <property type="match status" value="1"/>
</dbReference>
<evidence type="ECO:0000256" key="11">
    <source>
        <dbReference type="PIRNR" id="PIRNR008835"/>
    </source>
</evidence>
<comment type="subcellular location">
    <subcellularLocation>
        <location evidence="2">Mitochondrion outer membrane</location>
        <topology evidence="2">Single-pass membrane protein</topology>
    </subcellularLocation>
    <subcellularLocation>
        <location evidence="1">Peroxisome membrane</location>
        <topology evidence="1">Single-pass membrane protein</topology>
    </subcellularLocation>
</comment>
<feature type="transmembrane region" description="Helical" evidence="12">
    <location>
        <begin position="147"/>
        <end position="169"/>
    </location>
</feature>
<proteinExistence type="inferred from homology"/>
<evidence type="ECO:0000256" key="7">
    <source>
        <dbReference type="ARBA" id="ARBA00022989"/>
    </source>
</evidence>
<evidence type="ECO:0000256" key="4">
    <source>
        <dbReference type="ARBA" id="ARBA00022692"/>
    </source>
</evidence>
<evidence type="ECO:0000256" key="5">
    <source>
        <dbReference type="ARBA" id="ARBA00022703"/>
    </source>
</evidence>
<dbReference type="SUPFAM" id="SSF48452">
    <property type="entry name" value="TPR-like"/>
    <property type="match status" value="1"/>
</dbReference>
<dbReference type="PIRSF" id="PIRSF008835">
    <property type="entry name" value="TPR_repeat_11_Fis1"/>
    <property type="match status" value="1"/>
</dbReference>
<dbReference type="Gene3D" id="1.25.40.10">
    <property type="entry name" value="Tetratricopeptide repeat domain"/>
    <property type="match status" value="1"/>
</dbReference>
<comment type="function">
    <text evidence="11">Involved in the fragmentation of the mitochondrial network and its perinuclear clustering.</text>
</comment>
<dbReference type="InterPro" id="IPR028058">
    <property type="entry name" value="Fis1_TPR_N"/>
</dbReference>
<keyword evidence="8 11" id="KW-0496">Mitochondrion</keyword>
<keyword evidence="5" id="KW-0053">Apoptosis</keyword>
<comment type="similarity">
    <text evidence="3 11">Belongs to the FIS1 family.</text>
</comment>
<keyword evidence="9 11" id="KW-0472">Membrane</keyword>
<dbReference type="AlphaFoldDB" id="A0A0P6DIX1"/>